<dbReference type="Proteomes" id="UP000676310">
    <property type="component" value="Unassembled WGS sequence"/>
</dbReference>
<proteinExistence type="predicted"/>
<dbReference type="EMBL" id="CAJRGZ010000032">
    <property type="protein sequence ID" value="CAG5187742.1"/>
    <property type="molecule type" value="Genomic_DNA"/>
</dbReference>
<keyword evidence="2" id="KW-1185">Reference proteome</keyword>
<comment type="caution">
    <text evidence="1">The sequence shown here is derived from an EMBL/GenBank/DDBJ whole genome shotgun (WGS) entry which is preliminary data.</text>
</comment>
<protein>
    <submittedName>
        <fullName evidence="1">Uncharacterized protein</fullName>
    </submittedName>
</protein>
<evidence type="ECO:0000313" key="2">
    <source>
        <dbReference type="Proteomes" id="UP000676310"/>
    </source>
</evidence>
<evidence type="ECO:0000313" key="1">
    <source>
        <dbReference type="EMBL" id="CAG5187742.1"/>
    </source>
</evidence>
<dbReference type="GeneID" id="67012085"/>
<accession>A0A8J2IBS8</accession>
<sequence>MLVKQEFDRFTQDWDGVNAGKEPGAWISHKLCIGQPPSHVFLRGSKEHAAIVTFYKKSFETLRCRFTTKIVITVRYSGGLPEDFLSDFNLTFWPSNREKDGFKLQLGAFEAEDIQYAILYFESAKLMHRLDDHCRIREISDAGWKVVSARDDVVTLNEEAISERDLLRERTFSTIQDDLNVF</sequence>
<dbReference type="AlphaFoldDB" id="A0A8J2IBS8"/>
<organism evidence="1 2">
    <name type="scientific">Alternaria atra</name>
    <dbReference type="NCBI Taxonomy" id="119953"/>
    <lineage>
        <taxon>Eukaryota</taxon>
        <taxon>Fungi</taxon>
        <taxon>Dikarya</taxon>
        <taxon>Ascomycota</taxon>
        <taxon>Pezizomycotina</taxon>
        <taxon>Dothideomycetes</taxon>
        <taxon>Pleosporomycetidae</taxon>
        <taxon>Pleosporales</taxon>
        <taxon>Pleosporineae</taxon>
        <taxon>Pleosporaceae</taxon>
        <taxon>Alternaria</taxon>
        <taxon>Alternaria sect. Ulocladioides</taxon>
    </lineage>
</organism>
<dbReference type="RefSeq" id="XP_043175353.1">
    <property type="nucleotide sequence ID" value="XM_043319418.1"/>
</dbReference>
<name>A0A8J2IBS8_9PLEO</name>
<reference evidence="1" key="1">
    <citation type="submission" date="2021-05" db="EMBL/GenBank/DDBJ databases">
        <authorList>
            <person name="Stam R."/>
        </authorList>
    </citation>
    <scope>NUCLEOTIDE SEQUENCE</scope>
    <source>
        <strain evidence="1">CS162</strain>
    </source>
</reference>
<gene>
    <name evidence="1" type="ORF">ALTATR162_LOCUS11776</name>
</gene>